<organism evidence="3 4">
    <name type="scientific">Sphingomonas crocodyli</name>
    <dbReference type="NCBI Taxonomy" id="1979270"/>
    <lineage>
        <taxon>Bacteria</taxon>
        <taxon>Pseudomonadati</taxon>
        <taxon>Pseudomonadota</taxon>
        <taxon>Alphaproteobacteria</taxon>
        <taxon>Sphingomonadales</taxon>
        <taxon>Sphingomonadaceae</taxon>
        <taxon>Sphingomonas</taxon>
    </lineage>
</organism>
<protein>
    <submittedName>
        <fullName evidence="3">Uncharacterized protein</fullName>
    </submittedName>
</protein>
<dbReference type="EMBL" id="SACN01000005">
    <property type="protein sequence ID" value="RVT89440.1"/>
    <property type="molecule type" value="Genomic_DNA"/>
</dbReference>
<evidence type="ECO:0000256" key="1">
    <source>
        <dbReference type="SAM" id="MobiDB-lite"/>
    </source>
</evidence>
<dbReference type="Proteomes" id="UP000282971">
    <property type="component" value="Unassembled WGS sequence"/>
</dbReference>
<keyword evidence="4" id="KW-1185">Reference proteome</keyword>
<keyword evidence="2" id="KW-0732">Signal</keyword>
<name>A0A437LVN0_9SPHN</name>
<evidence type="ECO:0000313" key="3">
    <source>
        <dbReference type="EMBL" id="RVT89440.1"/>
    </source>
</evidence>
<sequence>MRFTRKTLIAGVAALSLAGAAYAAEQHAKVMKVQMPDGSVEEIHYTGDVAPRVVFAPVAAVDPASMFEAAFGADSVFAQMERMQAQMMAQHQAMMRQAAAMAAQTPAAGADSLHMTSIGDPANGGASYTYISTTTTQNGCTQTIEISSKAGDKASQVHKTSAGDCTAAKAGATPAIETAPAARPAPAVKPVSAPAPQPKTVPANTI</sequence>
<comment type="caution">
    <text evidence="3">The sequence shown here is derived from an EMBL/GenBank/DDBJ whole genome shotgun (WGS) entry which is preliminary data.</text>
</comment>
<gene>
    <name evidence="3" type="ORF">EOD43_22005</name>
</gene>
<feature type="compositionally biased region" description="Low complexity" evidence="1">
    <location>
        <begin position="179"/>
        <end position="192"/>
    </location>
</feature>
<evidence type="ECO:0000313" key="4">
    <source>
        <dbReference type="Proteomes" id="UP000282971"/>
    </source>
</evidence>
<feature type="region of interest" description="Disordered" evidence="1">
    <location>
        <begin position="179"/>
        <end position="206"/>
    </location>
</feature>
<dbReference type="RefSeq" id="WP_127746513.1">
    <property type="nucleotide sequence ID" value="NZ_SACN01000005.1"/>
</dbReference>
<evidence type="ECO:0000256" key="2">
    <source>
        <dbReference type="SAM" id="SignalP"/>
    </source>
</evidence>
<dbReference type="AlphaFoldDB" id="A0A437LVN0"/>
<accession>A0A437LVN0</accession>
<feature type="chain" id="PRO_5019271669" evidence="2">
    <location>
        <begin position="24"/>
        <end position="206"/>
    </location>
</feature>
<reference evidence="3 4" key="1">
    <citation type="submission" date="2019-01" db="EMBL/GenBank/DDBJ databases">
        <authorList>
            <person name="Chen W.-M."/>
        </authorList>
    </citation>
    <scope>NUCLEOTIDE SEQUENCE [LARGE SCALE GENOMIC DNA]</scope>
    <source>
        <strain evidence="3 4">CCP-7</strain>
    </source>
</reference>
<feature type="signal peptide" evidence="2">
    <location>
        <begin position="1"/>
        <end position="23"/>
    </location>
</feature>
<proteinExistence type="predicted"/>